<dbReference type="STRING" id="485916.Dtox_2112"/>
<name>C8VZ31_DESAS</name>
<sequence length="61" mass="6950">MLRHSIMENENDTSEFIFMVAQVLVAAQKSLKATFLLLKKADNDIMSIVQGYVSMLHGHQR</sequence>
<reference evidence="1 2" key="1">
    <citation type="journal article" date="2009" name="Stand. Genomic Sci.">
        <title>Complete genome sequence of Desulfotomaculum acetoxidans type strain (5575).</title>
        <authorList>
            <person name="Spring S."/>
            <person name="Lapidus A."/>
            <person name="Schroder M."/>
            <person name="Gleim D."/>
            <person name="Sims D."/>
            <person name="Meincke L."/>
            <person name="Glavina Del Rio T."/>
            <person name="Tice H."/>
            <person name="Copeland A."/>
            <person name="Cheng J.F."/>
            <person name="Lucas S."/>
            <person name="Chen F."/>
            <person name="Nolan M."/>
            <person name="Bruce D."/>
            <person name="Goodwin L."/>
            <person name="Pitluck S."/>
            <person name="Ivanova N."/>
            <person name="Mavromatis K."/>
            <person name="Mikhailova N."/>
            <person name="Pati A."/>
            <person name="Chen A."/>
            <person name="Palaniappan K."/>
            <person name="Land M."/>
            <person name="Hauser L."/>
            <person name="Chang Y.J."/>
            <person name="Jeffries C.D."/>
            <person name="Chain P."/>
            <person name="Saunders E."/>
            <person name="Brettin T."/>
            <person name="Detter J.C."/>
            <person name="Goker M."/>
            <person name="Bristow J."/>
            <person name="Eisen J.A."/>
            <person name="Markowitz V."/>
            <person name="Hugenholtz P."/>
            <person name="Kyrpides N.C."/>
            <person name="Klenk H.P."/>
            <person name="Han C."/>
        </authorList>
    </citation>
    <scope>NUCLEOTIDE SEQUENCE [LARGE SCALE GENOMIC DNA]</scope>
    <source>
        <strain evidence="2">ATCC 49208 / DSM 771 / VKM B-1644</strain>
    </source>
</reference>
<evidence type="ECO:0000313" key="2">
    <source>
        <dbReference type="Proteomes" id="UP000002217"/>
    </source>
</evidence>
<dbReference type="KEGG" id="dae:Dtox_2112"/>
<gene>
    <name evidence="1" type="ordered locus">Dtox_2112</name>
</gene>
<keyword evidence="2" id="KW-1185">Reference proteome</keyword>
<proteinExistence type="predicted"/>
<evidence type="ECO:0000313" key="1">
    <source>
        <dbReference type="EMBL" id="ACV62941.1"/>
    </source>
</evidence>
<organism evidence="1 2">
    <name type="scientific">Desulfofarcimen acetoxidans (strain ATCC 49208 / DSM 771 / KCTC 5769 / VKM B-1644 / 5575)</name>
    <name type="common">Desulfotomaculum acetoxidans</name>
    <dbReference type="NCBI Taxonomy" id="485916"/>
    <lineage>
        <taxon>Bacteria</taxon>
        <taxon>Bacillati</taxon>
        <taxon>Bacillota</taxon>
        <taxon>Clostridia</taxon>
        <taxon>Eubacteriales</taxon>
        <taxon>Peptococcaceae</taxon>
        <taxon>Desulfofarcimen</taxon>
    </lineage>
</organism>
<dbReference type="AlphaFoldDB" id="C8VZ31"/>
<accession>C8VZ31</accession>
<protein>
    <submittedName>
        <fullName evidence="1">Uncharacterized protein</fullName>
    </submittedName>
</protein>
<dbReference type="Proteomes" id="UP000002217">
    <property type="component" value="Chromosome"/>
</dbReference>
<dbReference type="EMBL" id="CP001720">
    <property type="protein sequence ID" value="ACV62941.1"/>
    <property type="molecule type" value="Genomic_DNA"/>
</dbReference>
<dbReference type="HOGENOM" id="CLU_2914903_0_0_9"/>